<dbReference type="Proteomes" id="UP001220530">
    <property type="component" value="Chromosome"/>
</dbReference>
<dbReference type="RefSeq" id="WP_282219009.1">
    <property type="nucleotide sequence ID" value="NZ_CP118246.1"/>
</dbReference>
<keyword evidence="3" id="KW-1185">Reference proteome</keyword>
<dbReference type="InterPro" id="IPR015995">
    <property type="entry name" value="MlrC_N"/>
</dbReference>
<accession>A0ABY7YN48</accession>
<feature type="domain" description="Microcystin LR degradation protein MlrC N-terminal" evidence="1">
    <location>
        <begin position="5"/>
        <end position="190"/>
    </location>
</feature>
<dbReference type="Pfam" id="PF07364">
    <property type="entry name" value="DUF1485"/>
    <property type="match status" value="1"/>
</dbReference>
<name>A0ABY7YN48_9HYPH</name>
<evidence type="ECO:0000313" key="2">
    <source>
        <dbReference type="EMBL" id="WDR02607.1"/>
    </source>
</evidence>
<reference evidence="2 3" key="1">
    <citation type="submission" date="2023-02" db="EMBL/GenBank/DDBJ databases">
        <title>Devosia algicola sp. nov., isolated from the phycosphere of marine algae.</title>
        <authorList>
            <person name="Kim J.M."/>
            <person name="Lee J.K."/>
            <person name="Choi B.J."/>
            <person name="Bayburt H."/>
            <person name="Jeon C.O."/>
        </authorList>
    </citation>
    <scope>NUCLEOTIDE SEQUENCE [LARGE SCALE GENOMIC DNA]</scope>
    <source>
        <strain evidence="2 3">G20-9</strain>
    </source>
</reference>
<dbReference type="EMBL" id="CP118246">
    <property type="protein sequence ID" value="WDR02607.1"/>
    <property type="molecule type" value="Genomic_DNA"/>
</dbReference>
<evidence type="ECO:0000313" key="3">
    <source>
        <dbReference type="Proteomes" id="UP001220530"/>
    </source>
</evidence>
<protein>
    <submittedName>
        <fullName evidence="2">M81 family metallopeptidase</fullName>
    </submittedName>
</protein>
<proteinExistence type="predicted"/>
<gene>
    <name evidence="2" type="ORF">PSQ19_18835</name>
</gene>
<evidence type="ECO:0000259" key="1">
    <source>
        <dbReference type="Pfam" id="PF07364"/>
    </source>
</evidence>
<sequence>MTRTVLLAGIYHETHTFLQQKTGLVAFEQVALNLGDAVIANNLDNGSPTDGFISHALAQKWKIIPTIQMAAMPSGMVEQSAIEFFKAKLFAALERHVDELDGIYLVLHGAMVSEEIDDIEGNILAEVKTLLGRAARTIPVAGVLDLHANVSAKMLDNSDCLVSYRENPHTDAREAAIRGAQLLGELMDRPGAVQVHLPTKYVFPLLG</sequence>
<organism evidence="2 3">
    <name type="scientific">Devosia algicola</name>
    <dbReference type="NCBI Taxonomy" id="3026418"/>
    <lineage>
        <taxon>Bacteria</taxon>
        <taxon>Pseudomonadati</taxon>
        <taxon>Pseudomonadota</taxon>
        <taxon>Alphaproteobacteria</taxon>
        <taxon>Hyphomicrobiales</taxon>
        <taxon>Devosiaceae</taxon>
        <taxon>Devosia</taxon>
    </lineage>
</organism>